<keyword evidence="3" id="KW-1185">Reference proteome</keyword>
<name>A0A2Z7DBA9_9LAMI</name>
<evidence type="ECO:0000256" key="1">
    <source>
        <dbReference type="SAM" id="MobiDB-lite"/>
    </source>
</evidence>
<proteinExistence type="predicted"/>
<feature type="compositionally biased region" description="Basic and acidic residues" evidence="1">
    <location>
        <begin position="196"/>
        <end position="205"/>
    </location>
</feature>
<protein>
    <submittedName>
        <fullName evidence="2">Uncharacterized protein</fullName>
    </submittedName>
</protein>
<reference evidence="2 3" key="1">
    <citation type="journal article" date="2015" name="Proc. Natl. Acad. Sci. U.S.A.">
        <title>The resurrection genome of Boea hygrometrica: A blueprint for survival of dehydration.</title>
        <authorList>
            <person name="Xiao L."/>
            <person name="Yang G."/>
            <person name="Zhang L."/>
            <person name="Yang X."/>
            <person name="Zhao S."/>
            <person name="Ji Z."/>
            <person name="Zhou Q."/>
            <person name="Hu M."/>
            <person name="Wang Y."/>
            <person name="Chen M."/>
            <person name="Xu Y."/>
            <person name="Jin H."/>
            <person name="Xiao X."/>
            <person name="Hu G."/>
            <person name="Bao F."/>
            <person name="Hu Y."/>
            <person name="Wan P."/>
            <person name="Li L."/>
            <person name="Deng X."/>
            <person name="Kuang T."/>
            <person name="Xiang C."/>
            <person name="Zhu J.K."/>
            <person name="Oliver M.J."/>
            <person name="He Y."/>
        </authorList>
    </citation>
    <scope>NUCLEOTIDE SEQUENCE [LARGE SCALE GENOMIC DNA]</scope>
    <source>
        <strain evidence="3">cv. XS01</strain>
    </source>
</reference>
<dbReference type="Proteomes" id="UP000250235">
    <property type="component" value="Unassembled WGS sequence"/>
</dbReference>
<feature type="region of interest" description="Disordered" evidence="1">
    <location>
        <begin position="194"/>
        <end position="214"/>
    </location>
</feature>
<dbReference type="EMBL" id="KQ987754">
    <property type="protein sequence ID" value="KZV56892.1"/>
    <property type="molecule type" value="Genomic_DNA"/>
</dbReference>
<accession>A0A2Z7DBA9</accession>
<dbReference type="AlphaFoldDB" id="A0A2Z7DBA9"/>
<evidence type="ECO:0000313" key="3">
    <source>
        <dbReference type="Proteomes" id="UP000250235"/>
    </source>
</evidence>
<sequence length="214" mass="23898">MQAHLADQDDDTWFMITDDPIKIIKPNTAVAISVGAAQWVEKPRLECATEDKKKVNLDNVVKDILYKILDNNMFSKVQTCTTAKEIWEKLIQICEDNEQIEVNKSSWADTDSEESISGTSSSRDNKYEVQCLMADDVDETKSSASQQKLQGAMKSSGDKSGYGYESCESNIAETCTHPKLDKPKFQTINFVKSSMGHREGTKSDESQIAAKPQI</sequence>
<organism evidence="2 3">
    <name type="scientific">Dorcoceras hygrometricum</name>
    <dbReference type="NCBI Taxonomy" id="472368"/>
    <lineage>
        <taxon>Eukaryota</taxon>
        <taxon>Viridiplantae</taxon>
        <taxon>Streptophyta</taxon>
        <taxon>Embryophyta</taxon>
        <taxon>Tracheophyta</taxon>
        <taxon>Spermatophyta</taxon>
        <taxon>Magnoliopsida</taxon>
        <taxon>eudicotyledons</taxon>
        <taxon>Gunneridae</taxon>
        <taxon>Pentapetalae</taxon>
        <taxon>asterids</taxon>
        <taxon>lamiids</taxon>
        <taxon>Lamiales</taxon>
        <taxon>Gesneriaceae</taxon>
        <taxon>Didymocarpoideae</taxon>
        <taxon>Trichosporeae</taxon>
        <taxon>Loxocarpinae</taxon>
        <taxon>Dorcoceras</taxon>
    </lineage>
</organism>
<feature type="region of interest" description="Disordered" evidence="1">
    <location>
        <begin position="104"/>
        <end position="124"/>
    </location>
</feature>
<feature type="region of interest" description="Disordered" evidence="1">
    <location>
        <begin position="139"/>
        <end position="162"/>
    </location>
</feature>
<evidence type="ECO:0000313" key="2">
    <source>
        <dbReference type="EMBL" id="KZV56892.1"/>
    </source>
</evidence>
<gene>
    <name evidence="2" type="ORF">F511_15811</name>
</gene>